<proteinExistence type="predicted"/>
<organism evidence="1 2">
    <name type="scientific">Pleurodeles waltl</name>
    <name type="common">Iberian ribbed newt</name>
    <dbReference type="NCBI Taxonomy" id="8319"/>
    <lineage>
        <taxon>Eukaryota</taxon>
        <taxon>Metazoa</taxon>
        <taxon>Chordata</taxon>
        <taxon>Craniata</taxon>
        <taxon>Vertebrata</taxon>
        <taxon>Euteleostomi</taxon>
        <taxon>Amphibia</taxon>
        <taxon>Batrachia</taxon>
        <taxon>Caudata</taxon>
        <taxon>Salamandroidea</taxon>
        <taxon>Salamandridae</taxon>
        <taxon>Pleurodelinae</taxon>
        <taxon>Pleurodeles</taxon>
    </lineage>
</organism>
<dbReference type="EMBL" id="JANPWB010000006">
    <property type="protein sequence ID" value="KAJ1182659.1"/>
    <property type="molecule type" value="Genomic_DNA"/>
</dbReference>
<dbReference type="Proteomes" id="UP001066276">
    <property type="component" value="Chromosome 3_2"/>
</dbReference>
<comment type="caution">
    <text evidence="1">The sequence shown here is derived from an EMBL/GenBank/DDBJ whole genome shotgun (WGS) entry which is preliminary data.</text>
</comment>
<accession>A0AAV7U0Y4</accession>
<sequence>MALGARLDSVRLFSSEYTTLGSRLDSVHLFSTQIRSAPCVRVHDPGCSTGLCVPLLNTTPERPVCQSTQHWVLDWTLCASSQHSSGAPHVSEYMALGARVDSVHLFSTQLWSSPCVRVHDPGCSSQHSSGAPRVSEYTALGALLNTALERPMCQSTWPY</sequence>
<protein>
    <submittedName>
        <fullName evidence="1">Uncharacterized protein</fullName>
    </submittedName>
</protein>
<reference evidence="1" key="1">
    <citation type="journal article" date="2022" name="bioRxiv">
        <title>Sequencing and chromosome-scale assembly of the giantPleurodeles waltlgenome.</title>
        <authorList>
            <person name="Brown T."/>
            <person name="Elewa A."/>
            <person name="Iarovenko S."/>
            <person name="Subramanian E."/>
            <person name="Araus A.J."/>
            <person name="Petzold A."/>
            <person name="Susuki M."/>
            <person name="Suzuki K.-i.T."/>
            <person name="Hayashi T."/>
            <person name="Toyoda A."/>
            <person name="Oliveira C."/>
            <person name="Osipova E."/>
            <person name="Leigh N.D."/>
            <person name="Simon A."/>
            <person name="Yun M.H."/>
        </authorList>
    </citation>
    <scope>NUCLEOTIDE SEQUENCE</scope>
    <source>
        <strain evidence="1">20211129_DDA</strain>
        <tissue evidence="1">Liver</tissue>
    </source>
</reference>
<dbReference type="AlphaFoldDB" id="A0AAV7U0Y4"/>
<evidence type="ECO:0000313" key="1">
    <source>
        <dbReference type="EMBL" id="KAJ1182659.1"/>
    </source>
</evidence>
<name>A0AAV7U0Y4_PLEWA</name>
<gene>
    <name evidence="1" type="ORF">NDU88_007843</name>
</gene>
<evidence type="ECO:0000313" key="2">
    <source>
        <dbReference type="Proteomes" id="UP001066276"/>
    </source>
</evidence>
<keyword evidence="2" id="KW-1185">Reference proteome</keyword>